<keyword evidence="5" id="KW-0732">Signal</keyword>
<dbReference type="eggNOG" id="KOG2383">
    <property type="taxonomic scope" value="Eukaryota"/>
</dbReference>
<dbReference type="SUPFAM" id="SSF52540">
    <property type="entry name" value="P-loop containing nucleoside triphosphate hydrolases"/>
    <property type="match status" value="1"/>
</dbReference>
<comment type="similarity">
    <text evidence="1">Belongs to the AFG1 ATPase family.</text>
</comment>
<dbReference type="InterPro" id="IPR027417">
    <property type="entry name" value="P-loop_NTPase"/>
</dbReference>
<evidence type="ECO:0000256" key="4">
    <source>
        <dbReference type="SAM" id="MobiDB-lite"/>
    </source>
</evidence>
<dbReference type="GeneID" id="16068520"/>
<dbReference type="NCBIfam" id="NF040713">
    <property type="entry name" value="ZapE"/>
    <property type="match status" value="1"/>
</dbReference>
<feature type="signal peptide" evidence="5">
    <location>
        <begin position="1"/>
        <end position="23"/>
    </location>
</feature>
<dbReference type="EMBL" id="GL832993">
    <property type="protein sequence ID" value="EGD80429.1"/>
    <property type="molecule type" value="Genomic_DNA"/>
</dbReference>
<keyword evidence="3" id="KW-0067">ATP-binding</keyword>
<accession>F2US24</accession>
<dbReference type="Pfam" id="PF03969">
    <property type="entry name" value="AFG1_ATPase"/>
    <property type="match status" value="1"/>
</dbReference>
<dbReference type="PANTHER" id="PTHR12169:SF6">
    <property type="entry name" value="AFG1-LIKE ATPASE"/>
    <property type="match status" value="1"/>
</dbReference>
<dbReference type="InterPro" id="IPR005654">
    <property type="entry name" value="ATPase_AFG1-like"/>
</dbReference>
<dbReference type="OrthoDB" id="548867at2759"/>
<keyword evidence="2" id="KW-0547">Nucleotide-binding</keyword>
<proteinExistence type="inferred from homology"/>
<dbReference type="SUPFAM" id="SSF69318">
    <property type="entry name" value="Integrin alpha N-terminal domain"/>
    <property type="match status" value="1"/>
</dbReference>
<dbReference type="RefSeq" id="XP_004987993.1">
    <property type="nucleotide sequence ID" value="XM_004987936.1"/>
</dbReference>
<dbReference type="GO" id="GO:0016887">
    <property type="term" value="F:ATP hydrolysis activity"/>
    <property type="evidence" value="ECO:0007669"/>
    <property type="project" value="InterPro"/>
</dbReference>
<dbReference type="GO" id="GO:0005739">
    <property type="term" value="C:mitochondrion"/>
    <property type="evidence" value="ECO:0007669"/>
    <property type="project" value="TreeGrafter"/>
</dbReference>
<feature type="compositionally biased region" description="Low complexity" evidence="4">
    <location>
        <begin position="53"/>
        <end position="71"/>
    </location>
</feature>
<evidence type="ECO:0000256" key="1">
    <source>
        <dbReference type="ARBA" id="ARBA00010322"/>
    </source>
</evidence>
<protein>
    <submittedName>
        <fullName evidence="6">AFG1-family ATPase</fullName>
    </submittedName>
</protein>
<feature type="region of interest" description="Disordered" evidence="4">
    <location>
        <begin position="53"/>
        <end position="72"/>
    </location>
</feature>
<dbReference type="Gene3D" id="3.40.50.300">
    <property type="entry name" value="P-loop containing nucleotide triphosphate hydrolases"/>
    <property type="match status" value="1"/>
</dbReference>
<evidence type="ECO:0000256" key="3">
    <source>
        <dbReference type="ARBA" id="ARBA00022840"/>
    </source>
</evidence>
<dbReference type="AlphaFoldDB" id="F2US24"/>
<dbReference type="Proteomes" id="UP000007799">
    <property type="component" value="Unassembled WGS sequence"/>
</dbReference>
<dbReference type="GO" id="GO:0005524">
    <property type="term" value="F:ATP binding"/>
    <property type="evidence" value="ECO:0007669"/>
    <property type="project" value="UniProtKB-KW"/>
</dbReference>
<name>F2US24_SALR5</name>
<reference evidence="6" key="1">
    <citation type="submission" date="2009-08" db="EMBL/GenBank/DDBJ databases">
        <title>Annotation of Salpingoeca rosetta.</title>
        <authorList>
            <consortium name="The Broad Institute Genome Sequencing Platform"/>
            <person name="Russ C."/>
            <person name="Cuomo C."/>
            <person name="Burger G."/>
            <person name="Gray M.W."/>
            <person name="Holland P.W.H."/>
            <person name="King N."/>
            <person name="Lang F.B.F."/>
            <person name="Roger A.J."/>
            <person name="Ruiz-Trillo I."/>
            <person name="Young S.K."/>
            <person name="Zeng Q."/>
            <person name="Gargeya S."/>
            <person name="Alvarado L."/>
            <person name="Berlin A."/>
            <person name="Chapman S.B."/>
            <person name="Chen Z."/>
            <person name="Freedman E."/>
            <person name="Gellesch M."/>
            <person name="Goldberg J."/>
            <person name="Griggs A."/>
            <person name="Gujja S."/>
            <person name="Heilman E."/>
            <person name="Heiman D."/>
            <person name="Howarth C."/>
            <person name="Mehta T."/>
            <person name="Neiman D."/>
            <person name="Pearson M."/>
            <person name="Roberts A."/>
            <person name="Saif S."/>
            <person name="Shea T."/>
            <person name="Shenoy N."/>
            <person name="Sisk P."/>
            <person name="Stolte C."/>
            <person name="Sykes S."/>
            <person name="White J."/>
            <person name="Yandava C."/>
            <person name="Haas B."/>
            <person name="Nusbaum C."/>
            <person name="Birren B."/>
        </authorList>
    </citation>
    <scope>NUCLEOTIDE SEQUENCE [LARGE SCALE GENOMIC DNA]</scope>
    <source>
        <strain evidence="6">ATCC 50818</strain>
    </source>
</reference>
<evidence type="ECO:0000313" key="6">
    <source>
        <dbReference type="EMBL" id="EGD80429.1"/>
    </source>
</evidence>
<dbReference type="PANTHER" id="PTHR12169">
    <property type="entry name" value="ATPASE N2B"/>
    <property type="match status" value="1"/>
</dbReference>
<keyword evidence="7" id="KW-1185">Reference proteome</keyword>
<dbReference type="InterPro" id="IPR028994">
    <property type="entry name" value="Integrin_alpha_N"/>
</dbReference>
<gene>
    <name evidence="6" type="ORF">PTSG_11074</name>
</gene>
<feature type="chain" id="PRO_5003288796" evidence="5">
    <location>
        <begin position="24"/>
        <end position="719"/>
    </location>
</feature>
<evidence type="ECO:0000313" key="7">
    <source>
        <dbReference type="Proteomes" id="UP000007799"/>
    </source>
</evidence>
<sequence>MMMMMMMMMRVAASRGLVRVVTGVSAGRRIEGAAAAAVATVHSTARSWLSSSSCSCRATSNSSNDTNDDNSGVPMVIGPVRAHYDEQVRLDRLQENAAQVTLCDALDALLTHVNATVPDEAPPHHARSSKPASHWSSRLLGAFGLSKGRQTTSINDLPEHSQGLYIYGSVGSGKTMLMDVFYDHVKTPRKLRSHFHPFMLDVHARIHEKKLAGIADPMPPVADDLIDEAQVLCFDEFQVTDVADAMILRRLFTLLFERGVILVATSNRPPPELYKGGLQRSQFVPFIALLERQTRVIAMSSEVDYRLGGNLTTHAQPTFLHPLTDTNKAAFHDLYTAMCARENKDPEPMTIHFKASGMQGRGKDAILPTLWQRQGVAMLNLTTANWPSPTLKEFSCDFKWPNKVSYVPPGTIGRDDAILVPDGFLVPGKSTGSVSIIYNPFSGSPSCVKLTTDKNGYFYHMGIWRDMNHDGRLDLLTARVNKPIIGRSTGELLWLEQPPANPLSNVPWKEHVITQGPEVIFKLLSQADFTPQAPDASVLYVVAAQYFNPKVAMYQLNENGTFLQSFVVDGTCGSTEDVHVIDLDGDGRRELLVNTHLGGKGGSVFAYDLPSSPAGTYRRRTLATNFPVTEPGPNQASPGFLTPYLLSSAAPRPSILVAGDGSRAAYNLFPNGDAYNRTTIVDVNGVVGVVAAHTDKAGVLQTAFVPNYDGGSILVYTVK</sequence>
<evidence type="ECO:0000256" key="5">
    <source>
        <dbReference type="SAM" id="SignalP"/>
    </source>
</evidence>
<dbReference type="KEGG" id="sre:PTSG_11074"/>
<evidence type="ECO:0000256" key="2">
    <source>
        <dbReference type="ARBA" id="ARBA00022741"/>
    </source>
</evidence>
<dbReference type="InParanoid" id="F2US24"/>
<organism evidence="7">
    <name type="scientific">Salpingoeca rosetta (strain ATCC 50818 / BSB-021)</name>
    <dbReference type="NCBI Taxonomy" id="946362"/>
    <lineage>
        <taxon>Eukaryota</taxon>
        <taxon>Choanoflagellata</taxon>
        <taxon>Craspedida</taxon>
        <taxon>Salpingoecidae</taxon>
        <taxon>Salpingoeca</taxon>
    </lineage>
</organism>